<dbReference type="RefSeq" id="WP_145399304.1">
    <property type="nucleotide sequence ID" value="NZ_VLKU01000011.1"/>
</dbReference>
<reference evidence="7 8" key="1">
    <citation type="journal article" date="2015" name="Stand. Genomic Sci.">
        <title>Genomic Encyclopedia of Bacterial and Archaeal Type Strains, Phase III: the genomes of soil and plant-associated and newly described type strains.</title>
        <authorList>
            <person name="Whitman W.B."/>
            <person name="Woyke T."/>
            <person name="Klenk H.P."/>
            <person name="Zhou Y."/>
            <person name="Lilburn T.G."/>
            <person name="Beck B.J."/>
            <person name="De Vos P."/>
            <person name="Vandamme P."/>
            <person name="Eisen J.A."/>
            <person name="Garrity G."/>
            <person name="Hugenholtz P."/>
            <person name="Kyrpides N.C."/>
        </authorList>
    </citation>
    <scope>NUCLEOTIDE SEQUENCE [LARGE SCALE GENOMIC DNA]</scope>
    <source>
        <strain evidence="7 8">CGMCC 1.5364</strain>
    </source>
</reference>
<evidence type="ECO:0000256" key="1">
    <source>
        <dbReference type="ARBA" id="ARBA00004370"/>
    </source>
</evidence>
<protein>
    <submittedName>
        <fullName evidence="7">Outer membrane immunogenic protein</fullName>
    </submittedName>
</protein>
<organism evidence="7 8">
    <name type="scientific">Paracoccus sulfuroxidans</name>
    <dbReference type="NCBI Taxonomy" id="384678"/>
    <lineage>
        <taxon>Bacteria</taxon>
        <taxon>Pseudomonadati</taxon>
        <taxon>Pseudomonadota</taxon>
        <taxon>Alphaproteobacteria</taxon>
        <taxon>Rhodobacterales</taxon>
        <taxon>Paracoccaceae</taxon>
        <taxon>Paracoccus</taxon>
    </lineage>
</organism>
<comment type="subcellular location">
    <subcellularLocation>
        <location evidence="1">Membrane</location>
    </subcellularLocation>
</comment>
<feature type="domain" description="Outer membrane protein beta-barrel" evidence="6">
    <location>
        <begin position="18"/>
        <end position="239"/>
    </location>
</feature>
<keyword evidence="3" id="KW-0472">Membrane</keyword>
<gene>
    <name evidence="7" type="ORF">IQ24_03219</name>
</gene>
<dbReference type="AlphaFoldDB" id="A0A562NFW9"/>
<dbReference type="OrthoDB" id="9815357at2"/>
<dbReference type="PANTHER" id="PTHR34001:SF3">
    <property type="entry name" value="BLL7405 PROTEIN"/>
    <property type="match status" value="1"/>
</dbReference>
<evidence type="ECO:0000256" key="4">
    <source>
        <dbReference type="ARBA" id="ARBA00038306"/>
    </source>
</evidence>
<evidence type="ECO:0000313" key="8">
    <source>
        <dbReference type="Proteomes" id="UP000316225"/>
    </source>
</evidence>
<dbReference type="Proteomes" id="UP000316225">
    <property type="component" value="Unassembled WGS sequence"/>
</dbReference>
<accession>A0A562NFW9</accession>
<comment type="similarity">
    <text evidence="4">Belongs to the Omp25/RopB family.</text>
</comment>
<evidence type="ECO:0000259" key="6">
    <source>
        <dbReference type="Pfam" id="PF13505"/>
    </source>
</evidence>
<keyword evidence="8" id="KW-1185">Reference proteome</keyword>
<sequence>MAIQYKNLKLAAVLAAPLALVAAGAQAGGFVAPVVENPVPVAEPAPVGSWQGGYAGLTLGYAFGGDDRVGIFENATEDFLGDAGKLKLSGANAGLRLGYRWQKDRWVFGPELGYEAGSIKDDVTGTLDGVTYDTSSKIKNVLALRLKTGYAVQPDLLVYGIAGVARADVEYEQNGVDEGYKKTGYIVGLGAEKMINDRWSVTGEYEYANFGKEDRVYGPITTEATADYHNVKLGLNFKF</sequence>
<dbReference type="SUPFAM" id="SSF56925">
    <property type="entry name" value="OMPA-like"/>
    <property type="match status" value="1"/>
</dbReference>
<dbReference type="InterPro" id="IPR051692">
    <property type="entry name" value="OMP-like"/>
</dbReference>
<evidence type="ECO:0000256" key="2">
    <source>
        <dbReference type="ARBA" id="ARBA00022729"/>
    </source>
</evidence>
<dbReference type="GO" id="GO:0019867">
    <property type="term" value="C:outer membrane"/>
    <property type="evidence" value="ECO:0007669"/>
    <property type="project" value="InterPro"/>
</dbReference>
<feature type="chain" id="PRO_5021960340" evidence="5">
    <location>
        <begin position="28"/>
        <end position="239"/>
    </location>
</feature>
<dbReference type="PANTHER" id="PTHR34001">
    <property type="entry name" value="BLL7405 PROTEIN"/>
    <property type="match status" value="1"/>
</dbReference>
<dbReference type="Pfam" id="PF13505">
    <property type="entry name" value="OMP_b-brl"/>
    <property type="match status" value="1"/>
</dbReference>
<name>A0A562NFW9_9RHOB</name>
<keyword evidence="2 5" id="KW-0732">Signal</keyword>
<evidence type="ECO:0000256" key="5">
    <source>
        <dbReference type="SAM" id="SignalP"/>
    </source>
</evidence>
<dbReference type="Gene3D" id="2.40.160.20">
    <property type="match status" value="1"/>
</dbReference>
<dbReference type="InterPro" id="IPR011250">
    <property type="entry name" value="OMP/PagP_B-barrel"/>
</dbReference>
<proteinExistence type="inferred from homology"/>
<dbReference type="EMBL" id="VLKU01000011">
    <property type="protein sequence ID" value="TWI30994.1"/>
    <property type="molecule type" value="Genomic_DNA"/>
</dbReference>
<comment type="caution">
    <text evidence="7">The sequence shown here is derived from an EMBL/GenBank/DDBJ whole genome shotgun (WGS) entry which is preliminary data.</text>
</comment>
<evidence type="ECO:0000313" key="7">
    <source>
        <dbReference type="EMBL" id="TWI30994.1"/>
    </source>
</evidence>
<dbReference type="InterPro" id="IPR027385">
    <property type="entry name" value="Beta-barrel_OMP"/>
</dbReference>
<evidence type="ECO:0000256" key="3">
    <source>
        <dbReference type="ARBA" id="ARBA00023136"/>
    </source>
</evidence>
<feature type="signal peptide" evidence="5">
    <location>
        <begin position="1"/>
        <end position="27"/>
    </location>
</feature>
<dbReference type="NCBIfam" id="TIGR01414">
    <property type="entry name" value="autotrans_barl"/>
    <property type="match status" value="1"/>
</dbReference>
<dbReference type="InterPro" id="IPR006315">
    <property type="entry name" value="OM_autotransptr_brl_dom"/>
</dbReference>